<evidence type="ECO:0008006" key="3">
    <source>
        <dbReference type="Google" id="ProtNLM"/>
    </source>
</evidence>
<name>A0A840G5N5_RHOTE</name>
<proteinExistence type="predicted"/>
<protein>
    <recommendedName>
        <fullName evidence="3">Flagellar protein FliT</fullName>
    </recommendedName>
</protein>
<dbReference type="EMBL" id="JACIGE010000003">
    <property type="protein sequence ID" value="MBB4246671.1"/>
    <property type="molecule type" value="Genomic_DNA"/>
</dbReference>
<sequence>MADPYQHLLATMQRLRELADDSDWDAAAALAGTIDLAALPPAQPADRAVLEQTLALIPDIDEKASWLKNDIGRLLKGFSGQQQQR</sequence>
<dbReference type="Proteomes" id="UP000587070">
    <property type="component" value="Unassembled WGS sequence"/>
</dbReference>
<dbReference type="AlphaFoldDB" id="A0A840G5N5"/>
<organism evidence="1 2">
    <name type="scientific">Rhodocyclus tenuis</name>
    <name type="common">Rhodospirillum tenue</name>
    <dbReference type="NCBI Taxonomy" id="1066"/>
    <lineage>
        <taxon>Bacteria</taxon>
        <taxon>Pseudomonadati</taxon>
        <taxon>Pseudomonadota</taxon>
        <taxon>Betaproteobacteria</taxon>
        <taxon>Rhodocyclales</taxon>
        <taxon>Rhodocyclaceae</taxon>
        <taxon>Rhodocyclus</taxon>
    </lineage>
</organism>
<evidence type="ECO:0000313" key="2">
    <source>
        <dbReference type="Proteomes" id="UP000587070"/>
    </source>
</evidence>
<reference evidence="1 2" key="1">
    <citation type="submission" date="2020-08" db="EMBL/GenBank/DDBJ databases">
        <title>Genome sequencing of Purple Non-Sulfur Bacteria from various extreme environments.</title>
        <authorList>
            <person name="Mayer M."/>
        </authorList>
    </citation>
    <scope>NUCLEOTIDE SEQUENCE [LARGE SCALE GENOMIC DNA]</scope>
    <source>
        <strain evidence="1 2">2761</strain>
    </source>
</reference>
<evidence type="ECO:0000313" key="1">
    <source>
        <dbReference type="EMBL" id="MBB4246671.1"/>
    </source>
</evidence>
<dbReference type="RefSeq" id="WP_153115194.1">
    <property type="nucleotide sequence ID" value="NZ_JACIGE010000003.1"/>
</dbReference>
<gene>
    <name evidence="1" type="ORF">GGD90_001034</name>
</gene>
<comment type="caution">
    <text evidence="1">The sequence shown here is derived from an EMBL/GenBank/DDBJ whole genome shotgun (WGS) entry which is preliminary data.</text>
</comment>
<accession>A0A840G5N5</accession>
<keyword evidence="2" id="KW-1185">Reference proteome</keyword>